<dbReference type="CDD" id="cd01700">
    <property type="entry name" value="PolY_Pol_V_umuC"/>
    <property type="match status" value="1"/>
</dbReference>
<dbReference type="Pfam" id="PF11799">
    <property type="entry name" value="IMS_C"/>
    <property type="match status" value="1"/>
</dbReference>
<dbReference type="EMBL" id="CP121776">
    <property type="protein sequence ID" value="WMG18047.1"/>
    <property type="molecule type" value="Genomic_DNA"/>
</dbReference>
<dbReference type="InterPro" id="IPR001126">
    <property type="entry name" value="UmuC"/>
</dbReference>
<dbReference type="EC" id="2.7.7.7" evidence="7"/>
<dbReference type="InterPro" id="IPR043502">
    <property type="entry name" value="DNA/RNA_pol_sf"/>
</dbReference>
<dbReference type="Gene3D" id="3.40.1170.60">
    <property type="match status" value="1"/>
</dbReference>
<keyword evidence="7" id="KW-0808">Transferase</keyword>
<dbReference type="PANTHER" id="PTHR11076">
    <property type="entry name" value="DNA REPAIR POLYMERASE UMUC / TRANSFERASE FAMILY MEMBER"/>
    <property type="match status" value="1"/>
</dbReference>
<keyword evidence="4" id="KW-0234">DNA repair</keyword>
<dbReference type="InterPro" id="IPR050116">
    <property type="entry name" value="DNA_polymerase-Y"/>
</dbReference>
<dbReference type="GO" id="GO:0003887">
    <property type="term" value="F:DNA-directed DNA polymerase activity"/>
    <property type="evidence" value="ECO:0007669"/>
    <property type="project" value="UniProtKB-EC"/>
</dbReference>
<keyword evidence="10" id="KW-1185">Reference proteome</keyword>
<dbReference type="Pfam" id="PF13438">
    <property type="entry name" value="DUF4113"/>
    <property type="match status" value="1"/>
</dbReference>
<feature type="domain" description="UmuC" evidence="6">
    <location>
        <begin position="8"/>
        <end position="197"/>
    </location>
</feature>
<evidence type="ECO:0000256" key="4">
    <source>
        <dbReference type="ARBA" id="ARBA00023204"/>
    </source>
</evidence>
<dbReference type="SUPFAM" id="SSF56672">
    <property type="entry name" value="DNA/RNA polymerases"/>
    <property type="match status" value="1"/>
</dbReference>
<accession>A0A1R7QGT1</accession>
<evidence type="ECO:0000256" key="5">
    <source>
        <dbReference type="ARBA" id="ARBA00023236"/>
    </source>
</evidence>
<dbReference type="GO" id="GO:0042276">
    <property type="term" value="P:error-prone translesion synthesis"/>
    <property type="evidence" value="ECO:0007669"/>
    <property type="project" value="TreeGrafter"/>
</dbReference>
<dbReference type="Proteomes" id="UP000196240">
    <property type="component" value="Unassembled WGS sequence"/>
</dbReference>
<reference evidence="8 10" key="2">
    <citation type="submission" date="2023-04" db="EMBL/GenBank/DDBJ databases">
        <title>Acinetobacter johnsonii isolate AYTCM encoding NDM-1, OXA-58 and PER-1.</title>
        <authorList>
            <person name="Tian C."/>
            <person name="Wang S."/>
            <person name="Fan X."/>
            <person name="Xia D."/>
        </authorList>
    </citation>
    <scope>NUCLEOTIDE SEQUENCE [LARGE SCALE GENOMIC DNA]</scope>
    <source>
        <strain evidence="8 10">AYTCM</strain>
    </source>
</reference>
<proteinExistence type="inferred from homology"/>
<evidence type="ECO:0000256" key="3">
    <source>
        <dbReference type="ARBA" id="ARBA00023199"/>
    </source>
</evidence>
<evidence type="ECO:0000313" key="7">
    <source>
        <dbReference type="EMBL" id="SJX23480.1"/>
    </source>
</evidence>
<evidence type="ECO:0000313" key="8">
    <source>
        <dbReference type="EMBL" id="WMG18047.1"/>
    </source>
</evidence>
<dbReference type="GO" id="GO:0006281">
    <property type="term" value="P:DNA repair"/>
    <property type="evidence" value="ECO:0007669"/>
    <property type="project" value="UniProtKB-KW"/>
</dbReference>
<comment type="similarity">
    <text evidence="1">Belongs to the DNA polymerase type-Y family.</text>
</comment>
<dbReference type="PROSITE" id="PS50173">
    <property type="entry name" value="UMUC"/>
    <property type="match status" value="1"/>
</dbReference>
<dbReference type="InterPro" id="IPR025188">
    <property type="entry name" value="DUF4113"/>
</dbReference>
<dbReference type="GO" id="GO:0003684">
    <property type="term" value="F:damaged DNA binding"/>
    <property type="evidence" value="ECO:0007669"/>
    <property type="project" value="InterPro"/>
</dbReference>
<dbReference type="GO" id="GO:0005829">
    <property type="term" value="C:cytosol"/>
    <property type="evidence" value="ECO:0007669"/>
    <property type="project" value="TreeGrafter"/>
</dbReference>
<organism evidence="7 9">
    <name type="scientific">Acinetobacter johnsonii</name>
    <dbReference type="NCBI Taxonomy" id="40214"/>
    <lineage>
        <taxon>Bacteria</taxon>
        <taxon>Pseudomonadati</taxon>
        <taxon>Pseudomonadota</taxon>
        <taxon>Gammaproteobacteria</taxon>
        <taxon>Moraxellales</taxon>
        <taxon>Moraxellaceae</taxon>
        <taxon>Acinetobacter</taxon>
    </lineage>
</organism>
<keyword evidence="3" id="KW-0741">SOS mutagenesis</keyword>
<evidence type="ECO:0000256" key="1">
    <source>
        <dbReference type="ARBA" id="ARBA00010945"/>
    </source>
</evidence>
<gene>
    <name evidence="7" type="primary">dinB_4</name>
    <name evidence="7" type="ORF">ACNJC6_03147</name>
    <name evidence="8" type="ORF">QBJ73_17060</name>
</gene>
<dbReference type="Gene3D" id="1.10.150.20">
    <property type="entry name" value="5' to 3' exonuclease, C-terminal subdomain"/>
    <property type="match status" value="1"/>
</dbReference>
<dbReference type="Pfam" id="PF00817">
    <property type="entry name" value="IMS"/>
    <property type="match status" value="1"/>
</dbReference>
<sequence>MKAENRIFALVDVNNCYVSCERIFNPSLNNRPVIVLSSNDGCAVARSQEAKDIGIKMGVPVFQIQDIIKKHDVQVFSSNFALYGAMSRRFMTLLGMYVAPGEQEIYSVDECFLDLTSYEHLFDLTDYAQDIRKTAWQWLTLPCCVGIGRSKTEAKIANHLAKKNKFFNGVCNLVDMDPCSTEAMLAQIDVGEVWGVGRQNSKKLNTMNIRTVLDLVQAHPAEIKKQFSIVMEKTVRELNGISCIDLESDAPAKKQIISSQSYGQPIYDIENIKSSVRLYVQRAVSRLRDDMSLCKMIGVFIQTGRFDKCAKYTPYVIMQLHEHSDDVLEITRIAMQAIDEIFKPGFKYKKAGIILMEIIPKTKFSPDLFTDYSLQIKRAKLSDTLDHITHKYGKNTLSLGLCGRKEEHWQMNQERKSPNYLTEWNELFRVR</sequence>
<evidence type="ECO:0000313" key="9">
    <source>
        <dbReference type="Proteomes" id="UP000196240"/>
    </source>
</evidence>
<reference evidence="7 9" key="1">
    <citation type="submission" date="2017-02" db="EMBL/GenBank/DDBJ databases">
        <authorList>
            <person name="Peterson S.W."/>
        </authorList>
    </citation>
    <scope>NUCLEOTIDE SEQUENCE [LARGE SCALE GENOMIC DNA]</scope>
    <source>
        <strain evidence="7">C6</strain>
    </source>
</reference>
<keyword evidence="5" id="KW-0742">SOS response</keyword>
<dbReference type="GO" id="GO:0009432">
    <property type="term" value="P:SOS response"/>
    <property type="evidence" value="ECO:0007669"/>
    <property type="project" value="UniProtKB-KW"/>
</dbReference>
<dbReference type="Gene3D" id="3.30.70.270">
    <property type="match status" value="1"/>
</dbReference>
<dbReference type="PANTHER" id="PTHR11076:SF34">
    <property type="entry name" value="PROTEIN UMUC"/>
    <property type="match status" value="1"/>
</dbReference>
<dbReference type="InterPro" id="IPR017961">
    <property type="entry name" value="DNA_pol_Y-fam_little_finger"/>
</dbReference>
<evidence type="ECO:0000259" key="6">
    <source>
        <dbReference type="PROSITE" id="PS50173"/>
    </source>
</evidence>
<protein>
    <submittedName>
        <fullName evidence="7">DNA polymerase IV</fullName>
        <ecNumber evidence="7">2.7.7.7</ecNumber>
    </submittedName>
    <submittedName>
        <fullName evidence="8">Y-family DNA polymerase</fullName>
    </submittedName>
</protein>
<evidence type="ECO:0000256" key="2">
    <source>
        <dbReference type="ARBA" id="ARBA00022763"/>
    </source>
</evidence>
<dbReference type="Proteomes" id="UP001244586">
    <property type="component" value="Chromosome"/>
</dbReference>
<dbReference type="EMBL" id="FUUY01000014">
    <property type="protein sequence ID" value="SJX23480.1"/>
    <property type="molecule type" value="Genomic_DNA"/>
</dbReference>
<dbReference type="RefSeq" id="WP_010326905.1">
    <property type="nucleotide sequence ID" value="NZ_BKWH01000064.1"/>
</dbReference>
<keyword evidence="7" id="KW-0548">Nucleotidyltransferase</keyword>
<dbReference type="AlphaFoldDB" id="A0A1R7QGT1"/>
<evidence type="ECO:0000313" key="10">
    <source>
        <dbReference type="Proteomes" id="UP001244586"/>
    </source>
</evidence>
<keyword evidence="2" id="KW-0227">DNA damage</keyword>
<dbReference type="InterPro" id="IPR043128">
    <property type="entry name" value="Rev_trsase/Diguanyl_cyclase"/>
</dbReference>
<name>A0A1R7QGT1_ACIJO</name>